<comment type="caution">
    <text evidence="2">The sequence shown here is derived from an EMBL/GenBank/DDBJ whole genome shotgun (WGS) entry which is preliminary data.</text>
</comment>
<organism evidence="2">
    <name type="scientific">marine sediment metagenome</name>
    <dbReference type="NCBI Taxonomy" id="412755"/>
    <lineage>
        <taxon>unclassified sequences</taxon>
        <taxon>metagenomes</taxon>
        <taxon>ecological metagenomes</taxon>
    </lineage>
</organism>
<proteinExistence type="predicted"/>
<gene>
    <name evidence="2" type="ORF">LCGC14_2965270</name>
</gene>
<evidence type="ECO:0000313" key="2">
    <source>
        <dbReference type="EMBL" id="KKK66323.1"/>
    </source>
</evidence>
<evidence type="ECO:0000256" key="1">
    <source>
        <dbReference type="SAM" id="MobiDB-lite"/>
    </source>
</evidence>
<reference evidence="2" key="1">
    <citation type="journal article" date="2015" name="Nature">
        <title>Complex archaea that bridge the gap between prokaryotes and eukaryotes.</title>
        <authorList>
            <person name="Spang A."/>
            <person name="Saw J.H."/>
            <person name="Jorgensen S.L."/>
            <person name="Zaremba-Niedzwiedzka K."/>
            <person name="Martijn J."/>
            <person name="Lind A.E."/>
            <person name="van Eijk R."/>
            <person name="Schleper C."/>
            <person name="Guy L."/>
            <person name="Ettema T.J."/>
        </authorList>
    </citation>
    <scope>NUCLEOTIDE SEQUENCE</scope>
</reference>
<feature type="region of interest" description="Disordered" evidence="1">
    <location>
        <begin position="1"/>
        <end position="24"/>
    </location>
</feature>
<protein>
    <submittedName>
        <fullName evidence="2">Uncharacterized protein</fullName>
    </submittedName>
</protein>
<dbReference type="EMBL" id="LAZR01060131">
    <property type="protein sequence ID" value="KKK66323.1"/>
    <property type="molecule type" value="Genomic_DNA"/>
</dbReference>
<dbReference type="AlphaFoldDB" id="A0A0F8XBW5"/>
<sequence>MSESKKPTVSEIRAFQKQRPVGGEDYEPSMSLREIFLYDNCAYLLDLVERMGDTLGRFSSEFPVPGCGYCTITIKPDGKVNHEDSCPIPEARGLLKETKHD</sequence>
<accession>A0A0F8XBW5</accession>
<name>A0A0F8XBW5_9ZZZZ</name>